<dbReference type="KEGG" id="buo:BRPE64_BCDS00730"/>
<accession>R4WK01</accession>
<keyword evidence="2" id="KW-1185">Reference proteome</keyword>
<sequence>MLRTKRRPRPGGTDNSAAAYGFSAVQPQLGCTKYADATGALHTVLEENLGRAG</sequence>
<reference evidence="1 2" key="1">
    <citation type="journal article" date="2013" name="Genome Announc.">
        <title>Complete Genome Sequence of Burkholderia sp. Strain RPE64, Bacterial Symbiont of the Bean Bug Riptortus pedestris.</title>
        <authorList>
            <person name="Shibata T.F."/>
            <person name="Maeda T."/>
            <person name="Nikoh N."/>
            <person name="Yamaguchi K."/>
            <person name="Oshima K."/>
            <person name="Hattori M."/>
            <person name="Nishiyama T."/>
            <person name="Hasebe M."/>
            <person name="Fukatsu T."/>
            <person name="Kikuchi Y."/>
            <person name="Shigenobu S."/>
        </authorList>
    </citation>
    <scope>NUCLEOTIDE SEQUENCE [LARGE SCALE GENOMIC DNA]</scope>
</reference>
<dbReference type="AlphaFoldDB" id="R4WK01"/>
<dbReference type="Proteomes" id="UP000013966">
    <property type="component" value="Chromosome 2"/>
</dbReference>
<protein>
    <submittedName>
        <fullName evidence="1">Uncharacterized protein</fullName>
    </submittedName>
</protein>
<dbReference type="EMBL" id="AP013059">
    <property type="protein sequence ID" value="BAN24734.1"/>
    <property type="molecule type" value="Genomic_DNA"/>
</dbReference>
<reference evidence="1 2" key="2">
    <citation type="journal article" date="2018" name="Int. J. Syst. Evol. Microbiol.">
        <title>Burkholderia insecticola sp. nov., a gut symbiotic bacterium of the bean bug Riptortus pedestris.</title>
        <authorList>
            <person name="Takeshita K."/>
            <person name="Tamaki H."/>
            <person name="Ohbayashi T."/>
            <person name="Meng X.-Y."/>
            <person name="Sone T."/>
            <person name="Mitani Y."/>
            <person name="Peeters C."/>
            <person name="Kikuchi Y."/>
            <person name="Vandamme P."/>
        </authorList>
    </citation>
    <scope>NUCLEOTIDE SEQUENCE [LARGE SCALE GENOMIC DNA]</scope>
    <source>
        <strain evidence="1">RPE64</strain>
    </source>
</reference>
<gene>
    <name evidence="1" type="ORF">BRPE64_BCDS00730</name>
</gene>
<evidence type="ECO:0000313" key="2">
    <source>
        <dbReference type="Proteomes" id="UP000013966"/>
    </source>
</evidence>
<proteinExistence type="predicted"/>
<organism evidence="1 2">
    <name type="scientific">Caballeronia insecticola</name>
    <dbReference type="NCBI Taxonomy" id="758793"/>
    <lineage>
        <taxon>Bacteria</taxon>
        <taxon>Pseudomonadati</taxon>
        <taxon>Pseudomonadota</taxon>
        <taxon>Betaproteobacteria</taxon>
        <taxon>Burkholderiales</taxon>
        <taxon>Burkholderiaceae</taxon>
        <taxon>Caballeronia</taxon>
    </lineage>
</organism>
<evidence type="ECO:0000313" key="1">
    <source>
        <dbReference type="EMBL" id="BAN24734.1"/>
    </source>
</evidence>
<dbReference type="STRING" id="758793.BRPE64_BCDS00730"/>
<name>R4WK01_9BURK</name>
<dbReference type="HOGENOM" id="CLU_3059336_0_0_4"/>